<feature type="transmembrane region" description="Helical" evidence="1">
    <location>
        <begin position="230"/>
        <end position="251"/>
    </location>
</feature>
<feature type="transmembrane region" description="Helical" evidence="1">
    <location>
        <begin position="189"/>
        <end position="210"/>
    </location>
</feature>
<gene>
    <name evidence="3" type="ORF">H1P_1520014</name>
</gene>
<feature type="transmembrane region" description="Helical" evidence="1">
    <location>
        <begin position="14"/>
        <end position="32"/>
    </location>
</feature>
<keyword evidence="1" id="KW-0812">Transmembrane</keyword>
<evidence type="ECO:0000313" key="4">
    <source>
        <dbReference type="Proteomes" id="UP000320055"/>
    </source>
</evidence>
<accession>A0A563VM62</accession>
<feature type="domain" description="DUF1206" evidence="2">
    <location>
        <begin position="7"/>
        <end position="73"/>
    </location>
</feature>
<dbReference type="OrthoDB" id="5702018at2"/>
<sequence length="261" mass="27846">METLARFGYAAKGFVYGAIGILALLAAFSAGGETTDTTGVLHAIAAQPFGKVLLALIAFGLVGYVIWRFVQAINDPQDEGTDAKGIFTRLGHIFSGLTYTGVAVNAGLLAIGSGKASSGGGSSKQDWTAMVMQQPFGRWLVGLAGALAIGLGCWRLYQAYKTKFRKKLNLSELSSQQQDWLVNISRIGIAARGVVFIAVGFFILQAAHQYNPDKVKGLDGILLTFAQQPFGKIFLGLTAAGLVAYAIYLLVQARYQRIKTS</sequence>
<feature type="domain" description="DUF1206" evidence="2">
    <location>
        <begin position="187"/>
        <end position="255"/>
    </location>
</feature>
<name>A0A563VM62_9CYAN</name>
<organism evidence="3 4">
    <name type="scientific">Hyella patelloides LEGE 07179</name>
    <dbReference type="NCBI Taxonomy" id="945734"/>
    <lineage>
        <taxon>Bacteria</taxon>
        <taxon>Bacillati</taxon>
        <taxon>Cyanobacteriota</taxon>
        <taxon>Cyanophyceae</taxon>
        <taxon>Pleurocapsales</taxon>
        <taxon>Hyellaceae</taxon>
        <taxon>Hyella</taxon>
    </lineage>
</organism>
<feature type="transmembrane region" description="Helical" evidence="1">
    <location>
        <begin position="90"/>
        <end position="111"/>
    </location>
</feature>
<dbReference type="AlphaFoldDB" id="A0A563VM62"/>
<feature type="transmembrane region" description="Helical" evidence="1">
    <location>
        <begin position="52"/>
        <end position="70"/>
    </location>
</feature>
<dbReference type="Proteomes" id="UP000320055">
    <property type="component" value="Unassembled WGS sequence"/>
</dbReference>
<evidence type="ECO:0000313" key="3">
    <source>
        <dbReference type="EMBL" id="VEP12540.1"/>
    </source>
</evidence>
<keyword evidence="4" id="KW-1185">Reference proteome</keyword>
<evidence type="ECO:0000259" key="2">
    <source>
        <dbReference type="Pfam" id="PF06724"/>
    </source>
</evidence>
<evidence type="ECO:0000256" key="1">
    <source>
        <dbReference type="SAM" id="Phobius"/>
    </source>
</evidence>
<dbReference type="InterPro" id="IPR009597">
    <property type="entry name" value="DUF1206"/>
</dbReference>
<keyword evidence="1" id="KW-1133">Transmembrane helix</keyword>
<reference evidence="3 4" key="1">
    <citation type="submission" date="2019-01" db="EMBL/GenBank/DDBJ databases">
        <authorList>
            <person name="Brito A."/>
        </authorList>
    </citation>
    <scope>NUCLEOTIDE SEQUENCE [LARGE SCALE GENOMIC DNA]</scope>
    <source>
        <strain evidence="3">1</strain>
    </source>
</reference>
<proteinExistence type="predicted"/>
<dbReference type="Pfam" id="PF06724">
    <property type="entry name" value="DUF1206"/>
    <property type="match status" value="3"/>
</dbReference>
<feature type="transmembrane region" description="Helical" evidence="1">
    <location>
        <begin position="136"/>
        <end position="157"/>
    </location>
</feature>
<protein>
    <recommendedName>
        <fullName evidence="2">DUF1206 domain-containing protein</fullName>
    </recommendedName>
</protein>
<feature type="domain" description="DUF1206" evidence="2">
    <location>
        <begin position="90"/>
        <end position="161"/>
    </location>
</feature>
<dbReference type="RefSeq" id="WP_144870518.1">
    <property type="nucleotide sequence ID" value="NZ_LR213903.1"/>
</dbReference>
<keyword evidence="1" id="KW-0472">Membrane</keyword>
<dbReference type="EMBL" id="CAACVJ010000060">
    <property type="protein sequence ID" value="VEP12540.1"/>
    <property type="molecule type" value="Genomic_DNA"/>
</dbReference>